<dbReference type="GO" id="GO:0048731">
    <property type="term" value="P:system development"/>
    <property type="evidence" value="ECO:0007669"/>
    <property type="project" value="UniProtKB-ARBA"/>
</dbReference>
<gene>
    <name evidence="14" type="ORF">DGYR_LOCUS3720</name>
</gene>
<dbReference type="FunFam" id="2.60.40.60:FF:000015">
    <property type="entry name" value="FAT atypical cadherin 1"/>
    <property type="match status" value="2"/>
</dbReference>
<dbReference type="FunFam" id="2.60.40.60:FF:000081">
    <property type="entry name" value="protocadherin Fat 4"/>
    <property type="match status" value="1"/>
</dbReference>
<dbReference type="GO" id="GO:0007156">
    <property type="term" value="P:homophilic cell adhesion via plasma membrane adhesion molecules"/>
    <property type="evidence" value="ECO:0007669"/>
    <property type="project" value="InterPro"/>
</dbReference>
<feature type="domain" description="Cadherin" evidence="13">
    <location>
        <begin position="482"/>
        <end position="589"/>
    </location>
</feature>
<keyword evidence="2" id="KW-0245">EGF-like domain</keyword>
<feature type="signal peptide" evidence="12">
    <location>
        <begin position="1"/>
        <end position="23"/>
    </location>
</feature>
<feature type="domain" description="Cadherin" evidence="13">
    <location>
        <begin position="590"/>
        <end position="718"/>
    </location>
</feature>
<dbReference type="GO" id="GO:0009887">
    <property type="term" value="P:animal organ morphogenesis"/>
    <property type="evidence" value="ECO:0007669"/>
    <property type="project" value="UniProtKB-ARBA"/>
</dbReference>
<dbReference type="AlphaFoldDB" id="A0A7I8VI25"/>
<evidence type="ECO:0000256" key="1">
    <source>
        <dbReference type="ARBA" id="ARBA00004167"/>
    </source>
</evidence>
<dbReference type="InterPro" id="IPR020894">
    <property type="entry name" value="Cadherin_CS"/>
</dbReference>
<dbReference type="InterPro" id="IPR015919">
    <property type="entry name" value="Cadherin-like_sf"/>
</dbReference>
<evidence type="ECO:0000256" key="5">
    <source>
        <dbReference type="ARBA" id="ARBA00022837"/>
    </source>
</evidence>
<dbReference type="PANTHER" id="PTHR24026:SF136">
    <property type="entry name" value="PROTOCADHERIN-23"/>
    <property type="match status" value="1"/>
</dbReference>
<accession>A0A7I8VI25</accession>
<evidence type="ECO:0000256" key="2">
    <source>
        <dbReference type="ARBA" id="ARBA00022536"/>
    </source>
</evidence>
<comment type="caution">
    <text evidence="14">The sequence shown here is derived from an EMBL/GenBank/DDBJ whole genome shotgun (WGS) entry which is preliminary data.</text>
</comment>
<feature type="domain" description="Cadherin" evidence="13">
    <location>
        <begin position="956"/>
        <end position="1056"/>
    </location>
</feature>
<feature type="domain" description="Cadherin" evidence="13">
    <location>
        <begin position="846"/>
        <end position="954"/>
    </location>
</feature>
<evidence type="ECO:0000313" key="14">
    <source>
        <dbReference type="EMBL" id="CAD5114920.1"/>
    </source>
</evidence>
<keyword evidence="10" id="KW-0325">Glycoprotein</keyword>
<feature type="domain" description="Cadherin" evidence="13">
    <location>
        <begin position="150"/>
        <end position="263"/>
    </location>
</feature>
<keyword evidence="7" id="KW-1133">Transmembrane helix</keyword>
<evidence type="ECO:0000256" key="3">
    <source>
        <dbReference type="ARBA" id="ARBA00022692"/>
    </source>
</evidence>
<dbReference type="PRINTS" id="PR00205">
    <property type="entry name" value="CADHERIN"/>
</dbReference>
<dbReference type="Gene3D" id="2.60.40.60">
    <property type="entry name" value="Cadherins"/>
    <property type="match status" value="9"/>
</dbReference>
<reference evidence="14 15" key="1">
    <citation type="submission" date="2020-08" db="EMBL/GenBank/DDBJ databases">
        <authorList>
            <person name="Hejnol A."/>
        </authorList>
    </citation>
    <scope>NUCLEOTIDE SEQUENCE [LARGE SCALE GENOMIC DNA]</scope>
</reference>
<keyword evidence="4" id="KW-0677">Repeat</keyword>
<feature type="domain" description="Cadherin" evidence="13">
    <location>
        <begin position="273"/>
        <end position="372"/>
    </location>
</feature>
<feature type="domain" description="Cadherin" evidence="13">
    <location>
        <begin position="1057"/>
        <end position="1115"/>
    </location>
</feature>
<name>A0A7I8VI25_9ANNE</name>
<dbReference type="Proteomes" id="UP000549394">
    <property type="component" value="Unassembled WGS sequence"/>
</dbReference>
<protein>
    <recommendedName>
        <fullName evidence="13">Cadherin domain-containing protein</fullName>
    </recommendedName>
</protein>
<dbReference type="PROSITE" id="PS50268">
    <property type="entry name" value="CADHERIN_2"/>
    <property type="match status" value="9"/>
</dbReference>
<dbReference type="SMART" id="SM00112">
    <property type="entry name" value="CA"/>
    <property type="match status" value="8"/>
</dbReference>
<organism evidence="14 15">
    <name type="scientific">Dimorphilus gyrociliatus</name>
    <dbReference type="NCBI Taxonomy" id="2664684"/>
    <lineage>
        <taxon>Eukaryota</taxon>
        <taxon>Metazoa</taxon>
        <taxon>Spiralia</taxon>
        <taxon>Lophotrochozoa</taxon>
        <taxon>Annelida</taxon>
        <taxon>Polychaeta</taxon>
        <taxon>Polychaeta incertae sedis</taxon>
        <taxon>Dinophilidae</taxon>
        <taxon>Dimorphilus</taxon>
    </lineage>
</organism>
<dbReference type="EMBL" id="CAJFCJ010000005">
    <property type="protein sequence ID" value="CAD5114920.1"/>
    <property type="molecule type" value="Genomic_DNA"/>
</dbReference>
<evidence type="ECO:0000256" key="7">
    <source>
        <dbReference type="ARBA" id="ARBA00022989"/>
    </source>
</evidence>
<keyword evidence="6" id="KW-0130">Cell adhesion</keyword>
<evidence type="ECO:0000256" key="11">
    <source>
        <dbReference type="PROSITE-ProRule" id="PRU00043"/>
    </source>
</evidence>
<evidence type="ECO:0000313" key="15">
    <source>
        <dbReference type="Proteomes" id="UP000549394"/>
    </source>
</evidence>
<evidence type="ECO:0000259" key="13">
    <source>
        <dbReference type="PROSITE" id="PS50268"/>
    </source>
</evidence>
<evidence type="ECO:0000256" key="4">
    <source>
        <dbReference type="ARBA" id="ARBA00022737"/>
    </source>
</evidence>
<evidence type="ECO:0000256" key="8">
    <source>
        <dbReference type="ARBA" id="ARBA00023136"/>
    </source>
</evidence>
<keyword evidence="15" id="KW-1185">Reference proteome</keyword>
<proteinExistence type="predicted"/>
<keyword evidence="3" id="KW-0812">Transmembrane</keyword>
<dbReference type="FunFam" id="2.60.40.60:FF:000039">
    <property type="entry name" value="FAT atypical cadherin 3"/>
    <property type="match status" value="1"/>
</dbReference>
<sequence>MTFNGLLIKFLVVFLADLSVHLADKIKFEFTYSNYNLTAAEESQVLQHNRKLAGVSLAHENWTYDKVIMEIVDDDSGLFIVHKRPFGDRFVVADFSTKPSYFWSFNYEERSIYNFKVKASLVGESLFCFAHVTVRVEDRNDLGPYWVDEGDLQRNISVPENITTFSKLARFEAKDYDYLTKHSAIYYSFLEYSEEFFIDPLTGWVIVAKPLLLEKSTKKIYKLSVIAINGYKSRPYMKLEDRFSQKITLIVNVIPVNIYRPEFRVKELPNLIEDGAKNVIYAVFDVTDRDKGRKGQIDSVRIVDGDSHGYFDIVKRDKKEYRLIARKSVDREAFPMGFNLTIEAKDKGNPFQSNNYSIHVAISDMNDNAPHFLFKSNNFTAYVSECALVSTPVIKLNAKDTDLGKNAEIFYSIESGNERNWFSIDGRLGVIRIANSLDYEKQKTVVLIVKAQDQANKASRKVSSAVVRISLEDCNDNFPVFKPKVPKMFVSENSVSKLILQFKATDADSGYNGKVTYILKNCNKKLKCPFVINRNNGKLFTTNELDYDYSIRVWNLIVVARDSGSPFQRTAHQNITLEITNVNDNPPIMMKKSCTIEINKRATSYTFRELPVNAMDPDGNPVRMEITGGTAKKSFSINPESGVLTFNNTDIRKRRHQRGTLTENLFVSAKDSDKYKAIRPTKISVKYLRNRKKTRLIRCLDNEEALIAINNTKTAPHFNSRDLPMATRLYENRFAPQFLDFPQEVSIDEDVAPNVTIATITARDDDPGYNGRLVFVISSGNEDGAFKMQTTDTFGRLLIFGGVDRERKKLYKLSVTVSDSANIPKMQTRELIVNVRDVNDNYPIFERKIYRISIPENTKPNSEILQVSATDADTGPNSMILYKLENERFNVDEKTGRIKVMEELDREEIDNYELIVTATDMGRKVQLESSTRVIVDVTDVNDNVPVCLISSPILHVREDLPVGSVVTVVHGKDGDLGNSGRIRYNFVRKTLKSKPPFSIDKTTGIIRLQTELRYSLKTSYNLTILLKDRGKHSLSSRCKLKIEITDVDENRYSPRFGDSVFSFAVPENVERGTFIAQLNAVDKDKKDNEEERNYDLTYSIRGGTGLGLFTINNEGTYNW</sequence>
<dbReference type="GO" id="GO:0005886">
    <property type="term" value="C:plasma membrane"/>
    <property type="evidence" value="ECO:0007669"/>
    <property type="project" value="InterPro"/>
</dbReference>
<dbReference type="OrthoDB" id="6252479at2759"/>
<comment type="subcellular location">
    <subcellularLocation>
        <location evidence="1">Membrane</location>
        <topology evidence="1">Single-pass membrane protein</topology>
    </subcellularLocation>
</comment>
<dbReference type="InterPro" id="IPR002126">
    <property type="entry name" value="Cadherin-like_dom"/>
</dbReference>
<dbReference type="FunFam" id="2.60.40.60:FF:000020">
    <property type="entry name" value="Dachsous cadherin-related 1b"/>
    <property type="match status" value="1"/>
</dbReference>
<feature type="domain" description="Cadherin" evidence="13">
    <location>
        <begin position="739"/>
        <end position="845"/>
    </location>
</feature>
<keyword evidence="8" id="KW-0472">Membrane</keyword>
<feature type="domain" description="Cadherin" evidence="13">
    <location>
        <begin position="375"/>
        <end position="481"/>
    </location>
</feature>
<evidence type="ECO:0000256" key="12">
    <source>
        <dbReference type="SAM" id="SignalP"/>
    </source>
</evidence>
<dbReference type="Pfam" id="PF00028">
    <property type="entry name" value="Cadherin"/>
    <property type="match status" value="6"/>
</dbReference>
<keyword evidence="12" id="KW-0732">Signal</keyword>
<dbReference type="GO" id="GO:0048729">
    <property type="term" value="P:tissue morphogenesis"/>
    <property type="evidence" value="ECO:0007669"/>
    <property type="project" value="UniProtKB-ARBA"/>
</dbReference>
<dbReference type="PANTHER" id="PTHR24026">
    <property type="entry name" value="FAT ATYPICAL CADHERIN-RELATED"/>
    <property type="match status" value="1"/>
</dbReference>
<feature type="chain" id="PRO_5029590781" description="Cadherin domain-containing protein" evidence="12">
    <location>
        <begin position="24"/>
        <end position="1119"/>
    </location>
</feature>
<evidence type="ECO:0000256" key="6">
    <source>
        <dbReference type="ARBA" id="ARBA00022889"/>
    </source>
</evidence>
<keyword evidence="9" id="KW-1015">Disulfide bond</keyword>
<evidence type="ECO:0000256" key="10">
    <source>
        <dbReference type="ARBA" id="ARBA00023180"/>
    </source>
</evidence>
<keyword evidence="5 11" id="KW-0106">Calcium</keyword>
<dbReference type="PROSITE" id="PS00232">
    <property type="entry name" value="CADHERIN_1"/>
    <property type="match status" value="4"/>
</dbReference>
<dbReference type="SUPFAM" id="SSF49313">
    <property type="entry name" value="Cadherin-like"/>
    <property type="match status" value="9"/>
</dbReference>
<dbReference type="CDD" id="cd11304">
    <property type="entry name" value="Cadherin_repeat"/>
    <property type="match status" value="10"/>
</dbReference>
<dbReference type="GO" id="GO:0005509">
    <property type="term" value="F:calcium ion binding"/>
    <property type="evidence" value="ECO:0007669"/>
    <property type="project" value="UniProtKB-UniRule"/>
</dbReference>
<evidence type="ECO:0000256" key="9">
    <source>
        <dbReference type="ARBA" id="ARBA00023157"/>
    </source>
</evidence>